<evidence type="ECO:0000313" key="2">
    <source>
        <dbReference type="EMBL" id="KAF4509458.1"/>
    </source>
</evidence>
<dbReference type="InterPro" id="IPR028322">
    <property type="entry name" value="PNRC-like_rgn"/>
</dbReference>
<gene>
    <name evidence="2" type="ORF">G6O67_003631</name>
</gene>
<reference evidence="2 3" key="1">
    <citation type="journal article" date="2020" name="Genome Biol. Evol.">
        <title>A new high-quality draft genome assembly of the Chinese cordyceps Ophiocordyceps sinensis.</title>
        <authorList>
            <person name="Shu R."/>
            <person name="Zhang J."/>
            <person name="Meng Q."/>
            <person name="Zhang H."/>
            <person name="Zhou G."/>
            <person name="Li M."/>
            <person name="Wu P."/>
            <person name="Zhao Y."/>
            <person name="Chen C."/>
            <person name="Qin Q."/>
        </authorList>
    </citation>
    <scope>NUCLEOTIDE SEQUENCE [LARGE SCALE GENOMIC DNA]</scope>
    <source>
        <strain evidence="2 3">IOZ07</strain>
    </source>
</reference>
<dbReference type="Pfam" id="PF15365">
    <property type="entry name" value="PNRC"/>
    <property type="match status" value="1"/>
</dbReference>
<dbReference type="Proteomes" id="UP000557566">
    <property type="component" value="Unassembled WGS sequence"/>
</dbReference>
<organism evidence="2 3">
    <name type="scientific">Ophiocordyceps sinensis</name>
    <dbReference type="NCBI Taxonomy" id="72228"/>
    <lineage>
        <taxon>Eukaryota</taxon>
        <taxon>Fungi</taxon>
        <taxon>Dikarya</taxon>
        <taxon>Ascomycota</taxon>
        <taxon>Pezizomycotina</taxon>
        <taxon>Sordariomycetes</taxon>
        <taxon>Hypocreomycetidae</taxon>
        <taxon>Hypocreales</taxon>
        <taxon>Ophiocordycipitaceae</taxon>
        <taxon>Ophiocordyceps</taxon>
    </lineage>
</organism>
<feature type="compositionally biased region" description="Polar residues" evidence="1">
    <location>
        <begin position="49"/>
        <end position="58"/>
    </location>
</feature>
<accession>A0A8H4PSB7</accession>
<evidence type="ECO:0008006" key="4">
    <source>
        <dbReference type="Google" id="ProtNLM"/>
    </source>
</evidence>
<keyword evidence="3" id="KW-1185">Reference proteome</keyword>
<dbReference type="EMBL" id="JAAVMX010000004">
    <property type="protein sequence ID" value="KAF4509458.1"/>
    <property type="molecule type" value="Genomic_DNA"/>
</dbReference>
<sequence length="376" mass="40052">MDGNSSQPKLTPARGIPGRGEARPSVHKAYASENDVAAFEASHPHRAPQTPTKASSGSPAPMDPGSLTSGPKQRNGNKTKTKNAPTSPNSMQRGRQTPPYRSVSLKPSTGTAFAGATFHASPAPSSLPMPSFLAKSSSGTPVHSSARDVGQEPSPPATDTDAPTPFRPSSVPRSHESPLDFMFRAHREEKERLGRDGLAGQSTTFSNPTSPQPPPQPDWCVSPSLKVISQSRRANPRPTWSGLDPSELDSPSGRPVGPAFSTPYQERIRAARCNASRPHSDQGREEPSHAATLPADDPTEALKMFLFGGNSTPCRAPRRTLTAPAPAAQINTSSYPFYPSSAEPSRPADLSRSNDIQAMEKDLRRILKLDSTSNSS</sequence>
<dbReference type="OrthoDB" id="2142961at2759"/>
<feature type="compositionally biased region" description="Basic and acidic residues" evidence="1">
    <location>
        <begin position="278"/>
        <end position="288"/>
    </location>
</feature>
<feature type="region of interest" description="Disordered" evidence="1">
    <location>
        <begin position="313"/>
        <end position="357"/>
    </location>
</feature>
<dbReference type="GO" id="GO:0016071">
    <property type="term" value="P:mRNA metabolic process"/>
    <property type="evidence" value="ECO:0007669"/>
    <property type="project" value="UniProtKB-ARBA"/>
</dbReference>
<feature type="region of interest" description="Disordered" evidence="1">
    <location>
        <begin position="1"/>
        <end position="297"/>
    </location>
</feature>
<comment type="caution">
    <text evidence="2">The sequence shown here is derived from an EMBL/GenBank/DDBJ whole genome shotgun (WGS) entry which is preliminary data.</text>
</comment>
<name>A0A8H4PSB7_9HYPO</name>
<feature type="compositionally biased region" description="Basic and acidic residues" evidence="1">
    <location>
        <begin position="173"/>
        <end position="195"/>
    </location>
</feature>
<feature type="compositionally biased region" description="Polar residues" evidence="1">
    <location>
        <begin position="82"/>
        <end position="95"/>
    </location>
</feature>
<dbReference type="AlphaFoldDB" id="A0A8H4PSB7"/>
<proteinExistence type="predicted"/>
<feature type="compositionally biased region" description="Low complexity" evidence="1">
    <location>
        <begin position="109"/>
        <end position="134"/>
    </location>
</feature>
<protein>
    <recommendedName>
        <fullName evidence="4">Proteophosphoglycan 5</fullName>
    </recommendedName>
</protein>
<evidence type="ECO:0000256" key="1">
    <source>
        <dbReference type="SAM" id="MobiDB-lite"/>
    </source>
</evidence>
<evidence type="ECO:0000313" key="3">
    <source>
        <dbReference type="Proteomes" id="UP000557566"/>
    </source>
</evidence>
<feature type="compositionally biased region" description="Low complexity" evidence="1">
    <location>
        <begin position="313"/>
        <end position="328"/>
    </location>
</feature>